<evidence type="ECO:0000256" key="3">
    <source>
        <dbReference type="ARBA" id="ARBA00022478"/>
    </source>
</evidence>
<comment type="caution">
    <text evidence="9">The sequence shown here is derived from an EMBL/GenBank/DDBJ whole genome shotgun (WGS) entry which is preliminary data.</text>
</comment>
<evidence type="ECO:0000256" key="7">
    <source>
        <dbReference type="ARBA" id="ARBA00081520"/>
    </source>
</evidence>
<protein>
    <recommendedName>
        <fullName evidence="2">DNA-directed RNA polymerases I and III subunit RPAC1</fullName>
    </recommendedName>
    <alternativeName>
        <fullName evidence="7">DNA-directed RNA polymerases I and III 40 kDa polypeptide</fullName>
    </alternativeName>
</protein>
<dbReference type="GO" id="GO:0006362">
    <property type="term" value="P:transcription elongation by RNA polymerase I"/>
    <property type="evidence" value="ECO:0007669"/>
    <property type="project" value="UniProtKB-ARBA"/>
</dbReference>
<dbReference type="Gene3D" id="2.170.120.12">
    <property type="entry name" value="DNA-directed RNA polymerase, insert domain"/>
    <property type="match status" value="1"/>
</dbReference>
<keyword evidence="4" id="KW-0804">Transcription</keyword>
<dbReference type="InterPro" id="IPR036603">
    <property type="entry name" value="RBP11-like"/>
</dbReference>
<evidence type="ECO:0000256" key="6">
    <source>
        <dbReference type="ARBA" id="ARBA00025804"/>
    </source>
</evidence>
<evidence type="ECO:0000313" key="9">
    <source>
        <dbReference type="EMBL" id="KAJ1971669.1"/>
    </source>
</evidence>
<dbReference type="InterPro" id="IPR011262">
    <property type="entry name" value="DNA-dir_RNA_pol_insert"/>
</dbReference>
<dbReference type="InterPro" id="IPR022842">
    <property type="entry name" value="RNAP_Rpo3/Rpb3/RPAC1"/>
</dbReference>
<comment type="subcellular location">
    <subcellularLocation>
        <location evidence="1">Nucleus</location>
    </subcellularLocation>
</comment>
<name>A0A9W8B354_9FUNG</name>
<dbReference type="CDD" id="cd07032">
    <property type="entry name" value="RNAP_I_II_AC40"/>
    <property type="match status" value="1"/>
</dbReference>
<dbReference type="Gene3D" id="3.30.1360.10">
    <property type="entry name" value="RNA polymerase, RBP11-like subunit"/>
    <property type="match status" value="1"/>
</dbReference>
<comment type="similarity">
    <text evidence="6">Belongs to the archaeal Rpo3/eukaryotic RPB3 RNA polymerase subunit family.</text>
</comment>
<dbReference type="HAMAP" id="MF_00320">
    <property type="entry name" value="RNApol_arch_Rpo3"/>
    <property type="match status" value="1"/>
</dbReference>
<dbReference type="Proteomes" id="UP001151582">
    <property type="component" value="Unassembled WGS sequence"/>
</dbReference>
<dbReference type="GO" id="GO:0046983">
    <property type="term" value="F:protein dimerization activity"/>
    <property type="evidence" value="ECO:0007669"/>
    <property type="project" value="InterPro"/>
</dbReference>
<dbReference type="InterPro" id="IPR033901">
    <property type="entry name" value="RNAPI/III_AC40"/>
</dbReference>
<sequence length="348" mass="39309">MPYDRDHVVLEPEQVTNVSSHEYPHHFPNEDPSGFGLEGFKKKLNIKVWRVSRDTMEFDLVGVDASLANAVRRILIAEVPTMAIRYVYVLNNTGIIQDEVLAHRLGLIPILAEPEMFNFKTADESPTDLNTIVFQMQVKCTRRPNDTVAADETDPDKLYVNSSVYSNALTWDPKGDQATRFADNPIRPVIDDILIAKLRPGQEINCELHCEKGIGADHAKWSPVATASYRLLPHIDIKQEITGDLADKFQKCFPPGVVEVVTEHGVKKAKVANHRKDTVSREVLRHKEFEGMVELKRVRDHFLFNIESTGIIPPPTLFVRAIRVLMNKCAVVKQAVEAIAPKDEDMQE</sequence>
<keyword evidence="3 9" id="KW-0240">DNA-directed RNA polymerase</keyword>
<evidence type="ECO:0000259" key="8">
    <source>
        <dbReference type="SMART" id="SM00662"/>
    </source>
</evidence>
<keyword evidence="5" id="KW-0539">Nucleus</keyword>
<dbReference type="NCBIfam" id="NF001988">
    <property type="entry name" value="PRK00783.1"/>
    <property type="match status" value="1"/>
</dbReference>
<dbReference type="SUPFAM" id="SSF56553">
    <property type="entry name" value="Insert subdomain of RNA polymerase alpha subunit"/>
    <property type="match status" value="1"/>
</dbReference>
<evidence type="ECO:0000256" key="4">
    <source>
        <dbReference type="ARBA" id="ARBA00023163"/>
    </source>
</evidence>
<dbReference type="InterPro" id="IPR011263">
    <property type="entry name" value="DNA-dir_RNA_pol_RpoA/D/Rpb3"/>
</dbReference>
<dbReference type="Pfam" id="PF01193">
    <property type="entry name" value="RNA_pol_L"/>
    <property type="match status" value="1"/>
</dbReference>
<dbReference type="FunFam" id="2.170.120.12:FF:000003">
    <property type="entry name" value="Dna-directed rna polymerases i and iii subunit"/>
    <property type="match status" value="1"/>
</dbReference>
<evidence type="ECO:0000313" key="10">
    <source>
        <dbReference type="Proteomes" id="UP001151582"/>
    </source>
</evidence>
<dbReference type="GO" id="GO:0005666">
    <property type="term" value="C:RNA polymerase III complex"/>
    <property type="evidence" value="ECO:0007669"/>
    <property type="project" value="UniProtKB-ARBA"/>
</dbReference>
<organism evidence="9 10">
    <name type="scientific">Dimargaris verticillata</name>
    <dbReference type="NCBI Taxonomy" id="2761393"/>
    <lineage>
        <taxon>Eukaryota</taxon>
        <taxon>Fungi</taxon>
        <taxon>Fungi incertae sedis</taxon>
        <taxon>Zoopagomycota</taxon>
        <taxon>Kickxellomycotina</taxon>
        <taxon>Dimargaritomycetes</taxon>
        <taxon>Dimargaritales</taxon>
        <taxon>Dimargaritaceae</taxon>
        <taxon>Dimargaris</taxon>
    </lineage>
</organism>
<dbReference type="AlphaFoldDB" id="A0A9W8B354"/>
<dbReference type="SUPFAM" id="SSF55257">
    <property type="entry name" value="RBP11-like subunits of RNA polymerase"/>
    <property type="match status" value="1"/>
</dbReference>
<dbReference type="SMART" id="SM00662">
    <property type="entry name" value="RPOLD"/>
    <property type="match status" value="1"/>
</dbReference>
<dbReference type="InterPro" id="IPR036643">
    <property type="entry name" value="RNApol_insert_sf"/>
</dbReference>
<dbReference type="OrthoDB" id="270173at2759"/>
<dbReference type="EMBL" id="JANBQB010001288">
    <property type="protein sequence ID" value="KAJ1971669.1"/>
    <property type="molecule type" value="Genomic_DNA"/>
</dbReference>
<accession>A0A9W8B354</accession>
<evidence type="ECO:0000256" key="5">
    <source>
        <dbReference type="ARBA" id="ARBA00023242"/>
    </source>
</evidence>
<dbReference type="PANTHER" id="PTHR11800">
    <property type="entry name" value="DNA-DIRECTED RNA POLYMERASE"/>
    <property type="match status" value="1"/>
</dbReference>
<dbReference type="Pfam" id="PF01000">
    <property type="entry name" value="RNA_pol_A_bac"/>
    <property type="match status" value="1"/>
</dbReference>
<dbReference type="PANTHER" id="PTHR11800:SF13">
    <property type="entry name" value="DNA-DIRECTED RNA POLYMERASES I AND III SUBUNIT RPAC1"/>
    <property type="match status" value="1"/>
</dbReference>
<dbReference type="GO" id="GO:0003899">
    <property type="term" value="F:DNA-directed RNA polymerase activity"/>
    <property type="evidence" value="ECO:0007669"/>
    <property type="project" value="InterPro"/>
</dbReference>
<dbReference type="FunFam" id="3.30.1360.10:FF:000005">
    <property type="entry name" value="Dna-directed rna polymerases i and iii subunit"/>
    <property type="match status" value="1"/>
</dbReference>
<dbReference type="InterPro" id="IPR050518">
    <property type="entry name" value="Rpo3/RPB3_RNA_Pol_subunit"/>
</dbReference>
<reference evidence="9" key="1">
    <citation type="submission" date="2022-07" db="EMBL/GenBank/DDBJ databases">
        <title>Phylogenomic reconstructions and comparative analyses of Kickxellomycotina fungi.</title>
        <authorList>
            <person name="Reynolds N.K."/>
            <person name="Stajich J.E."/>
            <person name="Barry K."/>
            <person name="Grigoriev I.V."/>
            <person name="Crous P."/>
            <person name="Smith M.E."/>
        </authorList>
    </citation>
    <scope>NUCLEOTIDE SEQUENCE</scope>
    <source>
        <strain evidence="9">RSA 567</strain>
    </source>
</reference>
<gene>
    <name evidence="9" type="primary">RPC40</name>
    <name evidence="9" type="ORF">H4R34_005664</name>
</gene>
<evidence type="ECO:0000256" key="1">
    <source>
        <dbReference type="ARBA" id="ARBA00004123"/>
    </source>
</evidence>
<keyword evidence="10" id="KW-1185">Reference proteome</keyword>
<dbReference type="GO" id="GO:0005736">
    <property type="term" value="C:RNA polymerase I complex"/>
    <property type="evidence" value="ECO:0007669"/>
    <property type="project" value="TreeGrafter"/>
</dbReference>
<feature type="domain" description="DNA-directed RNA polymerase RpoA/D/Rpb3-type" evidence="8">
    <location>
        <begin position="55"/>
        <end position="335"/>
    </location>
</feature>
<proteinExistence type="inferred from homology"/>
<evidence type="ECO:0000256" key="2">
    <source>
        <dbReference type="ARBA" id="ARBA00022083"/>
    </source>
</evidence>